<keyword evidence="9" id="KW-1185">Reference proteome</keyword>
<dbReference type="RefSeq" id="WP_023004873.1">
    <property type="nucleotide sequence ID" value="NZ_FNIV01000009.1"/>
</dbReference>
<proteinExistence type="inferred from homology"/>
<protein>
    <submittedName>
        <fullName evidence="8">RNA polymerase, sigma-24 subunit, RpoE</fullName>
    </submittedName>
</protein>
<evidence type="ECO:0000256" key="3">
    <source>
        <dbReference type="ARBA" id="ARBA00023082"/>
    </source>
</evidence>
<name>A0A1H0LBQ6_9GAMM</name>
<dbReference type="Pfam" id="PF08281">
    <property type="entry name" value="Sigma70_r4_2"/>
    <property type="match status" value="1"/>
</dbReference>
<evidence type="ECO:0000256" key="5">
    <source>
        <dbReference type="ARBA" id="ARBA00023163"/>
    </source>
</evidence>
<feature type="domain" description="RNA polymerase sigma-70 region 2" evidence="6">
    <location>
        <begin position="25"/>
        <end position="92"/>
    </location>
</feature>
<evidence type="ECO:0000313" key="8">
    <source>
        <dbReference type="EMBL" id="SDO65664.1"/>
    </source>
</evidence>
<dbReference type="InterPro" id="IPR013249">
    <property type="entry name" value="RNA_pol_sigma70_r4_t2"/>
</dbReference>
<dbReference type="InterPro" id="IPR013325">
    <property type="entry name" value="RNA_pol_sigma_r2"/>
</dbReference>
<evidence type="ECO:0000256" key="4">
    <source>
        <dbReference type="ARBA" id="ARBA00023125"/>
    </source>
</evidence>
<comment type="similarity">
    <text evidence="1">Belongs to the sigma-70 factor family. ECF subfamily.</text>
</comment>
<dbReference type="FunFam" id="1.10.1740.10:FF:000001">
    <property type="entry name" value="RNA polymerase sigma factor"/>
    <property type="match status" value="1"/>
</dbReference>
<dbReference type="GO" id="GO:0016987">
    <property type="term" value="F:sigma factor activity"/>
    <property type="evidence" value="ECO:0007669"/>
    <property type="project" value="UniProtKB-KW"/>
</dbReference>
<dbReference type="NCBIfam" id="TIGR02937">
    <property type="entry name" value="sigma70-ECF"/>
    <property type="match status" value="1"/>
</dbReference>
<dbReference type="OrthoDB" id="9780326at2"/>
<dbReference type="InterPro" id="IPR014284">
    <property type="entry name" value="RNA_pol_sigma-70_dom"/>
</dbReference>
<dbReference type="STRING" id="419597.SAMN04487957_10988"/>
<dbReference type="PANTHER" id="PTHR43133">
    <property type="entry name" value="RNA POLYMERASE ECF-TYPE SIGMA FACTO"/>
    <property type="match status" value="1"/>
</dbReference>
<dbReference type="CDD" id="cd06171">
    <property type="entry name" value="Sigma70_r4"/>
    <property type="match status" value="1"/>
</dbReference>
<dbReference type="SUPFAM" id="SSF88659">
    <property type="entry name" value="Sigma3 and sigma4 domains of RNA polymerase sigma factors"/>
    <property type="match status" value="1"/>
</dbReference>
<accession>A0A1H0LBQ6</accession>
<dbReference type="InterPro" id="IPR036388">
    <property type="entry name" value="WH-like_DNA-bd_sf"/>
</dbReference>
<dbReference type="SUPFAM" id="SSF88946">
    <property type="entry name" value="Sigma2 domain of RNA polymerase sigma factors"/>
    <property type="match status" value="1"/>
</dbReference>
<dbReference type="EMBL" id="FNIV01000009">
    <property type="protein sequence ID" value="SDO65664.1"/>
    <property type="molecule type" value="Genomic_DNA"/>
</dbReference>
<evidence type="ECO:0000256" key="1">
    <source>
        <dbReference type="ARBA" id="ARBA00010641"/>
    </source>
</evidence>
<organism evidence="8 9">
    <name type="scientific">Halomonas shengliensis</name>
    <dbReference type="NCBI Taxonomy" id="419597"/>
    <lineage>
        <taxon>Bacteria</taxon>
        <taxon>Pseudomonadati</taxon>
        <taxon>Pseudomonadota</taxon>
        <taxon>Gammaproteobacteria</taxon>
        <taxon>Oceanospirillales</taxon>
        <taxon>Halomonadaceae</taxon>
        <taxon>Halomonas</taxon>
    </lineage>
</organism>
<dbReference type="Proteomes" id="UP000199075">
    <property type="component" value="Unassembled WGS sequence"/>
</dbReference>
<dbReference type="InterPro" id="IPR014286">
    <property type="entry name" value="RNA_pol_sigma70_RpoE"/>
</dbReference>
<keyword evidence="4" id="KW-0238">DNA-binding</keyword>
<dbReference type="AlphaFoldDB" id="A0A1H0LBQ6"/>
<dbReference type="PANTHER" id="PTHR43133:SF53">
    <property type="entry name" value="ECF RNA POLYMERASE SIGMA-E FACTOR"/>
    <property type="match status" value="1"/>
</dbReference>
<dbReference type="Gene3D" id="1.10.1740.10">
    <property type="match status" value="1"/>
</dbReference>
<dbReference type="InterPro" id="IPR013324">
    <property type="entry name" value="RNA_pol_sigma_r3/r4-like"/>
</dbReference>
<dbReference type="InterPro" id="IPR039425">
    <property type="entry name" value="RNA_pol_sigma-70-like"/>
</dbReference>
<evidence type="ECO:0000259" key="7">
    <source>
        <dbReference type="Pfam" id="PF08281"/>
    </source>
</evidence>
<evidence type="ECO:0000256" key="2">
    <source>
        <dbReference type="ARBA" id="ARBA00023015"/>
    </source>
</evidence>
<keyword evidence="3" id="KW-0731">Sigma factor</keyword>
<dbReference type="GO" id="GO:0006352">
    <property type="term" value="P:DNA-templated transcription initiation"/>
    <property type="evidence" value="ECO:0007669"/>
    <property type="project" value="InterPro"/>
</dbReference>
<feature type="domain" description="RNA polymerase sigma factor 70 region 4 type 2" evidence="7">
    <location>
        <begin position="132"/>
        <end position="181"/>
    </location>
</feature>
<dbReference type="Pfam" id="PF04542">
    <property type="entry name" value="Sigma70_r2"/>
    <property type="match status" value="1"/>
</dbReference>
<dbReference type="InterPro" id="IPR007627">
    <property type="entry name" value="RNA_pol_sigma70_r2"/>
</dbReference>
<keyword evidence="5" id="KW-0804">Transcription</keyword>
<sequence length="201" mass="22642">MGARETDQQLVERAQKGDTRAFDLLVKKYQHKIIGLIGRYVHDHAEVQDVAQEAFIKAYRALGKFRAESAFYTWMYRIAINTAKNHLVSRGRRPPGSDLDIADAEIVDHSGRLSETETPEAALARDQLEAAVFEAIEALPDDLRTAITLRELEGLSYEDIANIMECPVGTVRSRIFRAREAVDQHIRPLVTTARNREPGEA</sequence>
<evidence type="ECO:0000313" key="9">
    <source>
        <dbReference type="Proteomes" id="UP000199075"/>
    </source>
</evidence>
<dbReference type="NCBIfam" id="TIGR02939">
    <property type="entry name" value="RpoE_Sigma70"/>
    <property type="match status" value="1"/>
</dbReference>
<dbReference type="Gene3D" id="1.10.10.10">
    <property type="entry name" value="Winged helix-like DNA-binding domain superfamily/Winged helix DNA-binding domain"/>
    <property type="match status" value="1"/>
</dbReference>
<reference evidence="9" key="1">
    <citation type="submission" date="2016-10" db="EMBL/GenBank/DDBJ databases">
        <authorList>
            <person name="Varghese N."/>
            <person name="Submissions S."/>
        </authorList>
    </citation>
    <scope>NUCLEOTIDE SEQUENCE [LARGE SCALE GENOMIC DNA]</scope>
    <source>
        <strain evidence="9">CGMCC 1.6444</strain>
    </source>
</reference>
<evidence type="ECO:0000259" key="6">
    <source>
        <dbReference type="Pfam" id="PF04542"/>
    </source>
</evidence>
<keyword evidence="2" id="KW-0805">Transcription regulation</keyword>
<dbReference type="GO" id="GO:0003677">
    <property type="term" value="F:DNA binding"/>
    <property type="evidence" value="ECO:0007669"/>
    <property type="project" value="UniProtKB-KW"/>
</dbReference>
<gene>
    <name evidence="8" type="ORF">SAMN04487957_10988</name>
</gene>